<dbReference type="Pfam" id="PF00498">
    <property type="entry name" value="FHA"/>
    <property type="match status" value="1"/>
</dbReference>
<sequence length="1502" mass="159741">MRLKLTLARQSGQSDDIVVTTDAVATVADVAAAIRRLDPRGQEWAVGGAGRVLTLAVAMPGQQQPDVLSPDIPIGEAQVGDGATVLLADSTSYGAGQPAAVRTVARLRILTGPAAGKEYQIAAGSTTIVGRDRSCDIVLDDPFVSGRHARVQATGGLELIDLGSANGLVVDGGIVDRLPVRQAVRVLIGDTEVELTPIAQAAPAQASVAVPTAKPGPVLFNRSPKVESRYVGAEFEVPEVPQETEPQPMPLIALATPILMAGVMYMLTHQLTSIMFAAMSPLMVVGNWFMGKSQRKNKLTRSIARFDEGLESLTATLGREREKEAVQRALEAPSTEEVYDAAITRKPLLWTRRPEHWSFLNVRLGVGSVTSRNTIDVASRPNLLVEFQERLDAVIEANRTVPNVPITENLYDAGAIGVAGDPVQTAGALNSLLVQLTGLHSPAELTVAAIVSSRWSREVEWLKWMPHSSSPHSPLEVGQLADSESSASTLLAGLEGLVAERLAAARNAERRGAVAQGQAANERGKNVAESEAAAGTPSPIPAVVVVVSDDAPVDRGRLIQLAEAAADAGVFPIWVSPDVPSLPAVCRSYLAIDGDGKAEVGFVRLGEHITDVVTEPIDAQRAQAYAHLMAPVVDAGAPVADASDLPRSISLVTLLGHDLAESSAAVVDRWRQNDSIHDRSGGPLTPRRAGKLRAIVGSGGHDPMHLDLRTQGPHALVGGTTGAGKSEFLQAWVLGMAAEYSPDRVTFLFVDYKGGSAFADCVQLPHCVGLVTDLSPHLVRRALTSLRAELHHREHLFNRKKAKDLLELEKRGDPDSPPALVLVIDEFAALAGEVPEFVDGVVDIAQRGRSLGIHLIMATQRPAGVIKDNLRANTNLRVALRMADESDSQDVIGVKDSAHIDPSLPGRGYAKTGPGRLAAFQSAYAGGWTTRDPERADIQVAELRFGGENRWEDSSAPASADSHQRDLGPNDQQRLVANMIAAHGVAGIPAPRRPWLDELAPVYDLSKLRQRTDAELLLGVADVPEQQEQVTQYYRPDADGHLAIFGTSGSGKTTVLRTLASAAAITPRGGPVHVYGLDYGAGSLRILDRLPHVGAIIAGEDTERIIRLFRTLQGELERRAAAWAEVNASSIAEYRQLARRPAEPRILLLIDNFTNFKDDFEVAAGRAQWYDVFRDVLADGRRLGVHVALTADRAGAVPTSIAASIQRRVVLRLADDGYGTLGVPSDILGPASPPGRAIVDGLETQIAILGGTTSVSEQGEALVKLAEAMGRAGVAAAPEIGSLPKEYLQSSLPASVAGQPVLGISDIDLGPYPFDPTGTVLLAGPPASGRTTALQTIANAMLRVGDDTRAYYFGNARSPLARLELWSDAGTNPDDVAAIARDLVAAVTDPETEGRIAVFIETIGDFLQTAADGPLVELIKAVRRSDHFLLAEGETSAWGSSWPLFGEVKNGRRGILLQPEAVEGDILLKTSLPRMARNEFPPGRGVYISRGQHARVQLPLPG</sequence>
<comment type="caution">
    <text evidence="8">The sequence shown here is derived from an EMBL/GenBank/DDBJ whole genome shotgun (WGS) entry which is preliminary data.</text>
</comment>
<dbReference type="Gene3D" id="2.60.200.20">
    <property type="match status" value="1"/>
</dbReference>
<evidence type="ECO:0000256" key="5">
    <source>
        <dbReference type="SAM" id="MobiDB-lite"/>
    </source>
</evidence>
<dbReference type="SUPFAM" id="SSF49879">
    <property type="entry name" value="SMAD/FHA domain"/>
    <property type="match status" value="1"/>
</dbReference>
<dbReference type="InterPro" id="IPR003593">
    <property type="entry name" value="AAA+_ATPase"/>
</dbReference>
<evidence type="ECO:0000256" key="1">
    <source>
        <dbReference type="ARBA" id="ARBA00022553"/>
    </source>
</evidence>
<feature type="region of interest" description="Disordered" evidence="5">
    <location>
        <begin position="511"/>
        <end position="534"/>
    </location>
</feature>
<dbReference type="Pfam" id="PF01580">
    <property type="entry name" value="FtsK_SpoIIIE"/>
    <property type="match status" value="2"/>
</dbReference>
<dbReference type="EMBL" id="BAABBW010000004">
    <property type="protein sequence ID" value="GAA4178247.1"/>
    <property type="molecule type" value="Genomic_DNA"/>
</dbReference>
<dbReference type="CDD" id="cd00267">
    <property type="entry name" value="ABC_ATPase"/>
    <property type="match status" value="1"/>
</dbReference>
<reference evidence="9" key="1">
    <citation type="journal article" date="2019" name="Int. J. Syst. Evol. Microbiol.">
        <title>The Global Catalogue of Microorganisms (GCM) 10K type strain sequencing project: providing services to taxonomists for standard genome sequencing and annotation.</title>
        <authorList>
            <consortium name="The Broad Institute Genomics Platform"/>
            <consortium name="The Broad Institute Genome Sequencing Center for Infectious Disease"/>
            <person name="Wu L."/>
            <person name="Ma J."/>
        </authorList>
    </citation>
    <scope>NUCLEOTIDE SEQUENCE [LARGE SCALE GENOMIC DNA]</scope>
    <source>
        <strain evidence="9">JCM 17591</strain>
    </source>
</reference>
<evidence type="ECO:0000313" key="9">
    <source>
        <dbReference type="Proteomes" id="UP001501079"/>
    </source>
</evidence>
<dbReference type="InterPro" id="IPR000253">
    <property type="entry name" value="FHA_dom"/>
</dbReference>
<name>A0ABP8A5J8_9MICO</name>
<dbReference type="InterPro" id="IPR050206">
    <property type="entry name" value="FtsK/SpoIIIE/SftA"/>
</dbReference>
<evidence type="ECO:0000256" key="4">
    <source>
        <dbReference type="PROSITE-ProRule" id="PRU00289"/>
    </source>
</evidence>
<dbReference type="SUPFAM" id="SSF52540">
    <property type="entry name" value="P-loop containing nucleoside triphosphate hydrolases"/>
    <property type="match status" value="2"/>
</dbReference>
<dbReference type="PROSITE" id="PS50901">
    <property type="entry name" value="FTSK"/>
    <property type="match status" value="2"/>
</dbReference>
<dbReference type="Gene3D" id="3.40.50.300">
    <property type="entry name" value="P-loop containing nucleotide triphosphate hydrolases"/>
    <property type="match status" value="4"/>
</dbReference>
<evidence type="ECO:0000256" key="2">
    <source>
        <dbReference type="ARBA" id="ARBA00022741"/>
    </source>
</evidence>
<evidence type="ECO:0000259" key="6">
    <source>
        <dbReference type="PROSITE" id="PS50006"/>
    </source>
</evidence>
<dbReference type="InterPro" id="IPR002543">
    <property type="entry name" value="FtsK_dom"/>
</dbReference>
<keyword evidence="9" id="KW-1185">Reference proteome</keyword>
<dbReference type="Proteomes" id="UP001501079">
    <property type="component" value="Unassembled WGS sequence"/>
</dbReference>
<evidence type="ECO:0000259" key="7">
    <source>
        <dbReference type="PROSITE" id="PS50901"/>
    </source>
</evidence>
<dbReference type="CDD" id="cd01127">
    <property type="entry name" value="TrwB_TraG_TraD_VirD4"/>
    <property type="match status" value="1"/>
</dbReference>
<feature type="binding site" evidence="4">
    <location>
        <begin position="719"/>
        <end position="726"/>
    </location>
    <ligand>
        <name>ATP</name>
        <dbReference type="ChEBI" id="CHEBI:30616"/>
    </ligand>
</feature>
<feature type="domain" description="FHA" evidence="6">
    <location>
        <begin position="127"/>
        <end position="175"/>
    </location>
</feature>
<accession>A0ABP8A5J8</accession>
<feature type="binding site" evidence="4">
    <location>
        <begin position="1046"/>
        <end position="1053"/>
    </location>
    <ligand>
        <name>ATP</name>
        <dbReference type="ChEBI" id="CHEBI:30616"/>
    </ligand>
</feature>
<feature type="domain" description="FtsK" evidence="7">
    <location>
        <begin position="701"/>
        <end position="889"/>
    </location>
</feature>
<dbReference type="PROSITE" id="PS50006">
    <property type="entry name" value="FHA_DOMAIN"/>
    <property type="match status" value="1"/>
</dbReference>
<proteinExistence type="predicted"/>
<feature type="domain" description="FtsK" evidence="7">
    <location>
        <begin position="1027"/>
        <end position="1220"/>
    </location>
</feature>
<dbReference type="SMART" id="SM00240">
    <property type="entry name" value="FHA"/>
    <property type="match status" value="1"/>
</dbReference>
<dbReference type="RefSeq" id="WP_344755518.1">
    <property type="nucleotide sequence ID" value="NZ_BAABBW010000004.1"/>
</dbReference>
<dbReference type="InterPro" id="IPR027417">
    <property type="entry name" value="P-loop_NTPase"/>
</dbReference>
<keyword evidence="1" id="KW-0597">Phosphoprotein</keyword>
<evidence type="ECO:0000256" key="3">
    <source>
        <dbReference type="ARBA" id="ARBA00022840"/>
    </source>
</evidence>
<dbReference type="PANTHER" id="PTHR22683">
    <property type="entry name" value="SPORULATION PROTEIN RELATED"/>
    <property type="match status" value="1"/>
</dbReference>
<dbReference type="PANTHER" id="PTHR22683:SF1">
    <property type="entry name" value="TYPE VII SECRETION SYSTEM PROTEIN ESSC"/>
    <property type="match status" value="1"/>
</dbReference>
<dbReference type="SMART" id="SM00382">
    <property type="entry name" value="AAA"/>
    <property type="match status" value="3"/>
</dbReference>
<evidence type="ECO:0000313" key="8">
    <source>
        <dbReference type="EMBL" id="GAA4178247.1"/>
    </source>
</evidence>
<keyword evidence="3 4" id="KW-0067">ATP-binding</keyword>
<dbReference type="InterPro" id="IPR008984">
    <property type="entry name" value="SMAD_FHA_dom_sf"/>
</dbReference>
<feature type="region of interest" description="Disordered" evidence="5">
    <location>
        <begin position="949"/>
        <end position="969"/>
    </location>
</feature>
<protein>
    <submittedName>
        <fullName evidence="8">FtsK/SpoIIIE domain-containing protein</fullName>
    </submittedName>
</protein>
<organism evidence="8 9">
    <name type="scientific">Gryllotalpicola koreensis</name>
    <dbReference type="NCBI Taxonomy" id="993086"/>
    <lineage>
        <taxon>Bacteria</taxon>
        <taxon>Bacillati</taxon>
        <taxon>Actinomycetota</taxon>
        <taxon>Actinomycetes</taxon>
        <taxon>Micrococcales</taxon>
        <taxon>Microbacteriaceae</taxon>
        <taxon>Gryllotalpicola</taxon>
    </lineage>
</organism>
<dbReference type="CDD" id="cd00060">
    <property type="entry name" value="FHA"/>
    <property type="match status" value="1"/>
</dbReference>
<gene>
    <name evidence="8" type="ORF">GCM10022287_28300</name>
</gene>
<keyword evidence="2 4" id="KW-0547">Nucleotide-binding</keyword>